<dbReference type="AlphaFoldDB" id="A0A5P9P5L0"/>
<organism evidence="4 5">
    <name type="scientific">Natronorubrum aibiense</name>
    <dbReference type="NCBI Taxonomy" id="348826"/>
    <lineage>
        <taxon>Archaea</taxon>
        <taxon>Methanobacteriati</taxon>
        <taxon>Methanobacteriota</taxon>
        <taxon>Stenosarchaea group</taxon>
        <taxon>Halobacteria</taxon>
        <taxon>Halobacteriales</taxon>
        <taxon>Natrialbaceae</taxon>
        <taxon>Natronorubrum</taxon>
    </lineage>
</organism>
<accession>A0A5P9P5L0</accession>
<sequence>MERNVGGFDRTWRLVGGALLAIVGVAALAGVISLGTLPALLLALVGVVVFTTGVVRRCVINRVLGVDTSGSAVTDPEPIDEQPSKRAN</sequence>
<dbReference type="OrthoDB" id="100832at2157"/>
<dbReference type="EMBL" id="CP045488">
    <property type="protein sequence ID" value="QFU83434.1"/>
    <property type="molecule type" value="Genomic_DNA"/>
</dbReference>
<reference evidence="4 5" key="1">
    <citation type="journal article" date="2007" name="Int. J. Syst. Evol. Microbiol.">
        <title>Natronorubrum sulfidifaciens sp. nov., an extremely haloalkaliphilic archaeon isolated from Aiding salt lake in Xin-Jiang, China.</title>
        <authorList>
            <person name="Cui H.L."/>
            <person name="Tohty D."/>
            <person name="Liu H.C."/>
            <person name="Liu S.J."/>
            <person name="Oren A."/>
            <person name="Zhou P.J."/>
        </authorList>
    </citation>
    <scope>NUCLEOTIDE SEQUENCE [LARGE SCALE GENOMIC DNA]</scope>
    <source>
        <strain evidence="4 5">7-3</strain>
    </source>
</reference>
<feature type="transmembrane region" description="Helical" evidence="2">
    <location>
        <begin position="38"/>
        <end position="55"/>
    </location>
</feature>
<evidence type="ECO:0000256" key="1">
    <source>
        <dbReference type="SAM" id="MobiDB-lite"/>
    </source>
</evidence>
<evidence type="ECO:0000256" key="2">
    <source>
        <dbReference type="SAM" id="Phobius"/>
    </source>
</evidence>
<name>A0A5P9P5L0_9EURY</name>
<proteinExistence type="predicted"/>
<dbReference type="InterPro" id="IPR021309">
    <property type="entry name" value="YgaP-like_TM"/>
</dbReference>
<evidence type="ECO:0000313" key="5">
    <source>
        <dbReference type="Proteomes" id="UP000326170"/>
    </source>
</evidence>
<feature type="transmembrane region" description="Helical" evidence="2">
    <location>
        <begin position="12"/>
        <end position="32"/>
    </location>
</feature>
<gene>
    <name evidence="4" type="ORF">GCU68_13235</name>
</gene>
<dbReference type="Proteomes" id="UP000326170">
    <property type="component" value="Chromosome"/>
</dbReference>
<keyword evidence="2" id="KW-0812">Transmembrane</keyword>
<evidence type="ECO:0000259" key="3">
    <source>
        <dbReference type="Pfam" id="PF11127"/>
    </source>
</evidence>
<dbReference type="RefSeq" id="WP_152942340.1">
    <property type="nucleotide sequence ID" value="NZ_CP045488.1"/>
</dbReference>
<dbReference type="Pfam" id="PF11127">
    <property type="entry name" value="YgaP-like_TM"/>
    <property type="match status" value="1"/>
</dbReference>
<keyword evidence="5" id="KW-1185">Reference proteome</keyword>
<evidence type="ECO:0000313" key="4">
    <source>
        <dbReference type="EMBL" id="QFU83434.1"/>
    </source>
</evidence>
<protein>
    <submittedName>
        <fullName evidence="4">DUF2892 domain-containing protein</fullName>
    </submittedName>
</protein>
<feature type="region of interest" description="Disordered" evidence="1">
    <location>
        <begin position="68"/>
        <end position="88"/>
    </location>
</feature>
<keyword evidence="2" id="KW-1133">Transmembrane helix</keyword>
<dbReference type="KEGG" id="nas:GCU68_13235"/>
<feature type="domain" description="Inner membrane protein YgaP-like transmembrane" evidence="3">
    <location>
        <begin position="1"/>
        <end position="70"/>
    </location>
</feature>
<dbReference type="GeneID" id="42302024"/>
<keyword evidence="2" id="KW-0472">Membrane</keyword>